<proteinExistence type="predicted"/>
<comment type="caution">
    <text evidence="1">The sequence shown here is derived from an EMBL/GenBank/DDBJ whole genome shotgun (WGS) entry which is preliminary data.</text>
</comment>
<reference evidence="1 2" key="1">
    <citation type="submission" date="2023-10" db="EMBL/GenBank/DDBJ databases">
        <title>Draft genome sequence of Xylaria bambusicola isolate GMP-LS, the root and basal stem rot pathogen of sugarcane in Indonesia.</title>
        <authorList>
            <person name="Selvaraj P."/>
            <person name="Muralishankar V."/>
            <person name="Muruganantham S."/>
            <person name="Sp S."/>
            <person name="Haryani S."/>
            <person name="Lau K.J.X."/>
            <person name="Naqvi N.I."/>
        </authorList>
    </citation>
    <scope>NUCLEOTIDE SEQUENCE [LARGE SCALE GENOMIC DNA]</scope>
    <source>
        <strain evidence="1">GMP-LS</strain>
    </source>
</reference>
<gene>
    <name evidence="1" type="ORF">RRF57_010446</name>
</gene>
<name>A0AAN7ZD03_9PEZI</name>
<dbReference type="Proteomes" id="UP001305414">
    <property type="component" value="Unassembled WGS sequence"/>
</dbReference>
<evidence type="ECO:0000313" key="2">
    <source>
        <dbReference type="Proteomes" id="UP001305414"/>
    </source>
</evidence>
<accession>A0AAN7ZD03</accession>
<organism evidence="1 2">
    <name type="scientific">Xylaria bambusicola</name>
    <dbReference type="NCBI Taxonomy" id="326684"/>
    <lineage>
        <taxon>Eukaryota</taxon>
        <taxon>Fungi</taxon>
        <taxon>Dikarya</taxon>
        <taxon>Ascomycota</taxon>
        <taxon>Pezizomycotina</taxon>
        <taxon>Sordariomycetes</taxon>
        <taxon>Xylariomycetidae</taxon>
        <taxon>Xylariales</taxon>
        <taxon>Xylariaceae</taxon>
        <taxon>Xylaria</taxon>
    </lineage>
</organism>
<protein>
    <submittedName>
        <fullName evidence="1">Uncharacterized protein</fullName>
    </submittedName>
</protein>
<evidence type="ECO:0000313" key="1">
    <source>
        <dbReference type="EMBL" id="KAK5634733.1"/>
    </source>
</evidence>
<dbReference type="AlphaFoldDB" id="A0AAN7ZD03"/>
<sequence>MPLGAEGLDILSNDSFLATPALGRASLGALSLAGDAPRVAVLLDVRHALLERVAALGAEEVAKVPVLTEGDDVVTENGRLAVLALRRKVLVPVEVAEEPHALVAVLGHGLPGLLLEDLACCAAAYAVETGSIEVIWLRTDFEGF</sequence>
<dbReference type="EMBL" id="JAWHQM010000044">
    <property type="protein sequence ID" value="KAK5634733.1"/>
    <property type="molecule type" value="Genomic_DNA"/>
</dbReference>
<keyword evidence="2" id="KW-1185">Reference proteome</keyword>